<dbReference type="SMART" id="SM00587">
    <property type="entry name" value="CHK"/>
    <property type="match status" value="1"/>
</dbReference>
<protein>
    <recommendedName>
        <fullName evidence="1">CHK kinase-like domain-containing protein</fullName>
    </recommendedName>
</protein>
<evidence type="ECO:0000313" key="5">
    <source>
        <dbReference type="RefSeq" id="XP_041633503.1"/>
    </source>
</evidence>
<organism evidence="2 3">
    <name type="scientific">Drosophila kikkawai</name>
    <name type="common">Fruit fly</name>
    <dbReference type="NCBI Taxonomy" id="30033"/>
    <lineage>
        <taxon>Eukaryota</taxon>
        <taxon>Metazoa</taxon>
        <taxon>Ecdysozoa</taxon>
        <taxon>Arthropoda</taxon>
        <taxon>Hexapoda</taxon>
        <taxon>Insecta</taxon>
        <taxon>Pterygota</taxon>
        <taxon>Neoptera</taxon>
        <taxon>Endopterygota</taxon>
        <taxon>Diptera</taxon>
        <taxon>Brachycera</taxon>
        <taxon>Muscomorpha</taxon>
        <taxon>Ephydroidea</taxon>
        <taxon>Drosophilidae</taxon>
        <taxon>Drosophila</taxon>
        <taxon>Sophophora</taxon>
    </lineage>
</organism>
<dbReference type="OMA" id="YNVLCHA"/>
<dbReference type="InterPro" id="IPR011009">
    <property type="entry name" value="Kinase-like_dom_sf"/>
</dbReference>
<reference evidence="3 4" key="1">
    <citation type="submission" date="2025-05" db="UniProtKB">
        <authorList>
            <consortium name="RefSeq"/>
        </authorList>
    </citation>
    <scope>IDENTIFICATION</scope>
    <source>
        <strain evidence="3 4">14028-0561.14</strain>
        <tissue evidence="3 4">Whole fly</tissue>
    </source>
</reference>
<evidence type="ECO:0000313" key="3">
    <source>
        <dbReference type="RefSeq" id="XP_017017584.2"/>
    </source>
</evidence>
<evidence type="ECO:0000259" key="1">
    <source>
        <dbReference type="SMART" id="SM00587"/>
    </source>
</evidence>
<dbReference type="SUPFAM" id="SSF56112">
    <property type="entry name" value="Protein kinase-like (PK-like)"/>
    <property type="match status" value="1"/>
</dbReference>
<dbReference type="OrthoDB" id="7832804at2759"/>
<proteinExistence type="predicted"/>
<dbReference type="PANTHER" id="PTHR11012">
    <property type="entry name" value="PROTEIN KINASE-LIKE DOMAIN-CONTAINING"/>
    <property type="match status" value="1"/>
</dbReference>
<evidence type="ECO:0000313" key="2">
    <source>
        <dbReference type="Proteomes" id="UP001652661"/>
    </source>
</evidence>
<evidence type="ECO:0000313" key="4">
    <source>
        <dbReference type="RefSeq" id="XP_041633502.1"/>
    </source>
</evidence>
<evidence type="ECO:0000313" key="6">
    <source>
        <dbReference type="RefSeq" id="XP_041633504.1"/>
    </source>
</evidence>
<gene>
    <name evidence="3" type="primary">LOC108071355</name>
    <name evidence="5" type="synonym">LOC108073154</name>
    <name evidence="4" type="synonym">LOC121503275</name>
    <name evidence="6" type="synonym">LOC121503277</name>
</gene>
<dbReference type="Gene3D" id="3.90.1200.10">
    <property type="match status" value="1"/>
</dbReference>
<dbReference type="RefSeq" id="XP_041633504.1">
    <property type="nucleotide sequence ID" value="XM_041777570.2"/>
</dbReference>
<dbReference type="InterPro" id="IPR004119">
    <property type="entry name" value="EcKL"/>
</dbReference>
<name>A0A6P4I0M9_DROKI</name>
<dbReference type="RefSeq" id="XP_041633503.1">
    <property type="nucleotide sequence ID" value="XM_041777569.2"/>
</dbReference>
<dbReference type="RefSeq" id="XP_041633502.1">
    <property type="nucleotide sequence ID" value="XM_041777568.2"/>
</dbReference>
<sequence length="418" mass="49197">MAEESFNADELNPPEWLNTLFITKVLIGHEKAPELKVIDLTFAPASPKGDHYASIMFRAKVKYTTQKGEFTKSLIIKTMPEEEGLKKDLFADSPLFITEIGMYSKVLPECERILREVKDNARLYVDCIYHSLSPKQVIIFDDLVEMGYTVVRDRWLTQEEICSAYGKLARIQAISMKMINERPDYLKDFKNGMCEMPGLMDSPIINAGMAPFIEFLGSTPELNKYQAYFEKIKLRYKERLRQTMQEYRNNPQPDGYYVLCHGDYHCRNMMFKHNKETGGFEDCMLLDFQGCNVTPMAVDLIYSIYMLMGPKQRAEELEHLLKYYFTVLLETLRKIGYQGKMPTPLGFWAEFKRHRYYEFLMVSTFLPISVGLRTYNFDIEEMLYNDETRRKCYHLKEYVVDAKKMLERFERSGYFEDL</sequence>
<dbReference type="Proteomes" id="UP001652661">
    <property type="component" value="Chromosome 3R"/>
</dbReference>
<dbReference type="PANTHER" id="PTHR11012:SF12">
    <property type="entry name" value="CHK KINASE-LIKE DOMAIN-CONTAINING PROTEIN-RELATED"/>
    <property type="match status" value="1"/>
</dbReference>
<dbReference type="Pfam" id="PF02958">
    <property type="entry name" value="EcKL"/>
    <property type="match status" value="1"/>
</dbReference>
<accession>A0A6P4I0M9</accession>
<dbReference type="GeneID" id="108071355"/>
<dbReference type="AlphaFoldDB" id="A0A6P4I0M9"/>
<feature type="domain" description="CHK kinase-like" evidence="1">
    <location>
        <begin position="138"/>
        <end position="334"/>
    </location>
</feature>
<keyword evidence="2" id="KW-1185">Reference proteome</keyword>
<dbReference type="InterPro" id="IPR015897">
    <property type="entry name" value="CHK_kinase-like"/>
</dbReference>
<dbReference type="RefSeq" id="XP_017017584.2">
    <property type="nucleotide sequence ID" value="XM_017162095.3"/>
</dbReference>